<dbReference type="Proteomes" id="UP001597079">
    <property type="component" value="Unassembled WGS sequence"/>
</dbReference>
<reference evidence="2" key="1">
    <citation type="journal article" date="2019" name="Int. J. Syst. Evol. Microbiol.">
        <title>The Global Catalogue of Microorganisms (GCM) 10K type strain sequencing project: providing services to taxonomists for standard genome sequencing and annotation.</title>
        <authorList>
            <consortium name="The Broad Institute Genomics Platform"/>
            <consortium name="The Broad Institute Genome Sequencing Center for Infectious Disease"/>
            <person name="Wu L."/>
            <person name="Ma J."/>
        </authorList>
    </citation>
    <scope>NUCLEOTIDE SEQUENCE [LARGE SCALE GENOMIC DNA]</scope>
    <source>
        <strain evidence="2">CGMCC 1.12286</strain>
    </source>
</reference>
<accession>A0ABW4JK48</accession>
<name>A0ABW4JK48_9BACL</name>
<organism evidence="1 2">
    <name type="scientific">Alicyclobacillus fodiniaquatilis</name>
    <dbReference type="NCBI Taxonomy" id="1661150"/>
    <lineage>
        <taxon>Bacteria</taxon>
        <taxon>Bacillati</taxon>
        <taxon>Bacillota</taxon>
        <taxon>Bacilli</taxon>
        <taxon>Bacillales</taxon>
        <taxon>Alicyclobacillaceae</taxon>
        <taxon>Alicyclobacillus</taxon>
    </lineage>
</organism>
<dbReference type="EMBL" id="JBHUCX010000035">
    <property type="protein sequence ID" value="MFD1675918.1"/>
    <property type="molecule type" value="Genomic_DNA"/>
</dbReference>
<sequence>MGRAFHVRPLSGNDDYGAVLKLLNQTIRIYHPSTPMSFGGHTPALLREQYFENNAGFLALKGREIVAFMGVRFPKERQEASLVCGFIDTDASILESLLHLCMDAVQGQGRSRIVLREYINFGQIRSPMITLWERLGFIPDEYIYTSTNMNLWKWDPPTELDTSRIEHNPALELSDIHQILLANDPLDAELFRKQYLSDGESGAPDHVILTLKEPGSDEIQGIASYKVIYKYDEYNALAFGLIFKPESPVDKSDKRRLLQTALVSMKELNIHRVVSRISFKDPEIFWAMAAEGFNSITAQVHSVNLTKFLD</sequence>
<evidence type="ECO:0008006" key="3">
    <source>
        <dbReference type="Google" id="ProtNLM"/>
    </source>
</evidence>
<comment type="caution">
    <text evidence="1">The sequence shown here is derived from an EMBL/GenBank/DDBJ whole genome shotgun (WGS) entry which is preliminary data.</text>
</comment>
<proteinExistence type="predicted"/>
<gene>
    <name evidence="1" type="ORF">ACFSB2_14535</name>
</gene>
<evidence type="ECO:0000313" key="1">
    <source>
        <dbReference type="EMBL" id="MFD1675918.1"/>
    </source>
</evidence>
<dbReference type="InterPro" id="IPR016181">
    <property type="entry name" value="Acyl_CoA_acyltransferase"/>
</dbReference>
<keyword evidence="2" id="KW-1185">Reference proteome</keyword>
<dbReference type="RefSeq" id="WP_377943799.1">
    <property type="nucleotide sequence ID" value="NZ_JBHUCX010000035.1"/>
</dbReference>
<protein>
    <recommendedName>
        <fullName evidence="3">N-acetyltransferase domain-containing protein</fullName>
    </recommendedName>
</protein>
<evidence type="ECO:0000313" key="2">
    <source>
        <dbReference type="Proteomes" id="UP001597079"/>
    </source>
</evidence>
<dbReference type="SUPFAM" id="SSF55729">
    <property type="entry name" value="Acyl-CoA N-acyltransferases (Nat)"/>
    <property type="match status" value="1"/>
</dbReference>